<evidence type="ECO:0000313" key="3">
    <source>
        <dbReference type="EnsemblMetazoa" id="ASIC021857-PA"/>
    </source>
</evidence>
<evidence type="ECO:0000313" key="2">
    <source>
        <dbReference type="EMBL" id="KFB53617.1"/>
    </source>
</evidence>
<protein>
    <submittedName>
        <fullName evidence="2 3">Non-specific lipid-transfer protein 2-like isoform 1</fullName>
    </submittedName>
</protein>
<reference evidence="3" key="2">
    <citation type="submission" date="2020-05" db="UniProtKB">
        <authorList>
            <consortium name="EnsemblMetazoa"/>
        </authorList>
    </citation>
    <scope>IDENTIFICATION</scope>
</reference>
<accession>A0A084WTS3</accession>
<keyword evidence="4" id="KW-1185">Reference proteome</keyword>
<dbReference type="EMBL" id="ATLV01026914">
    <property type="status" value="NOT_ANNOTATED_CDS"/>
    <property type="molecule type" value="Genomic_DNA"/>
</dbReference>
<reference evidence="2 4" key="1">
    <citation type="journal article" date="2014" name="BMC Genomics">
        <title>Genome sequence of Anopheles sinensis provides insight into genetics basis of mosquito competence for malaria parasites.</title>
        <authorList>
            <person name="Zhou D."/>
            <person name="Zhang D."/>
            <person name="Ding G."/>
            <person name="Shi L."/>
            <person name="Hou Q."/>
            <person name="Ye Y."/>
            <person name="Xu Y."/>
            <person name="Zhou H."/>
            <person name="Xiong C."/>
            <person name="Li S."/>
            <person name="Yu J."/>
            <person name="Hong S."/>
            <person name="Yu X."/>
            <person name="Zou P."/>
            <person name="Chen C."/>
            <person name="Chang X."/>
            <person name="Wang W."/>
            <person name="Lv Y."/>
            <person name="Sun Y."/>
            <person name="Ma L."/>
            <person name="Shen B."/>
            <person name="Zhu C."/>
        </authorList>
    </citation>
    <scope>NUCLEOTIDE SEQUENCE [LARGE SCALE GENOMIC DNA]</scope>
</reference>
<dbReference type="EnsemblMetazoa" id="ASIC021857-RA">
    <property type="protein sequence ID" value="ASIC021857-PA"/>
    <property type="gene ID" value="ASIC021857"/>
</dbReference>
<name>A0A084WTS3_ANOSI</name>
<dbReference type="EMBL" id="KE525420">
    <property type="protein sequence ID" value="KFB53617.1"/>
    <property type="molecule type" value="Genomic_DNA"/>
</dbReference>
<proteinExistence type="predicted"/>
<dbReference type="AlphaFoldDB" id="A0A084WTS3"/>
<feature type="region of interest" description="Disordered" evidence="1">
    <location>
        <begin position="1"/>
        <end position="32"/>
    </location>
</feature>
<sequence>MLLSLPKADPFTPGESGDGCDSRGNGGQLTGLSQEEAEPCSCWCLRDPRHSVSGADPAAAAWALYLCSVAIPFRLSAVSPYPERVIAYASLISVESDNRWLRQSANPRAMFVPSDYLSRPDSRSGSPVDDP</sequence>
<dbReference type="Proteomes" id="UP000030765">
    <property type="component" value="Unassembled WGS sequence"/>
</dbReference>
<gene>
    <name evidence="2" type="ORF">ZHAS_00021857</name>
</gene>
<evidence type="ECO:0000256" key="1">
    <source>
        <dbReference type="SAM" id="MobiDB-lite"/>
    </source>
</evidence>
<organism evidence="2">
    <name type="scientific">Anopheles sinensis</name>
    <name type="common">Mosquito</name>
    <dbReference type="NCBI Taxonomy" id="74873"/>
    <lineage>
        <taxon>Eukaryota</taxon>
        <taxon>Metazoa</taxon>
        <taxon>Ecdysozoa</taxon>
        <taxon>Arthropoda</taxon>
        <taxon>Hexapoda</taxon>
        <taxon>Insecta</taxon>
        <taxon>Pterygota</taxon>
        <taxon>Neoptera</taxon>
        <taxon>Endopterygota</taxon>
        <taxon>Diptera</taxon>
        <taxon>Nematocera</taxon>
        <taxon>Culicoidea</taxon>
        <taxon>Culicidae</taxon>
        <taxon>Anophelinae</taxon>
        <taxon>Anopheles</taxon>
    </lineage>
</organism>
<dbReference type="VEuPathDB" id="VectorBase:ASIC021857"/>
<evidence type="ECO:0000313" key="4">
    <source>
        <dbReference type="Proteomes" id="UP000030765"/>
    </source>
</evidence>